<feature type="binding site" evidence="5">
    <location>
        <position position="24"/>
    </location>
    <ligand>
        <name>substrate</name>
    </ligand>
</feature>
<dbReference type="InterPro" id="IPR032710">
    <property type="entry name" value="NTF2-like_dom_sf"/>
</dbReference>
<dbReference type="OrthoDB" id="5281072at2759"/>
<evidence type="ECO:0000313" key="8">
    <source>
        <dbReference type="Proteomes" id="UP000799770"/>
    </source>
</evidence>
<name>A0A6A5ZH77_9PLEO</name>
<dbReference type="Pfam" id="PF02982">
    <property type="entry name" value="Scytalone_dh"/>
    <property type="match status" value="1"/>
</dbReference>
<evidence type="ECO:0000256" key="2">
    <source>
        <dbReference type="ARBA" id="ARBA00023239"/>
    </source>
</evidence>
<dbReference type="Proteomes" id="UP000799770">
    <property type="component" value="Unassembled WGS sequence"/>
</dbReference>
<feature type="domain" description="Scytalone dehydratase-like" evidence="6">
    <location>
        <begin position="7"/>
        <end position="157"/>
    </location>
</feature>
<dbReference type="AlphaFoldDB" id="A0A6A5ZH77"/>
<dbReference type="GO" id="GO:0006582">
    <property type="term" value="P:melanin metabolic process"/>
    <property type="evidence" value="ECO:0007669"/>
    <property type="project" value="InterPro"/>
</dbReference>
<accession>A0A6A5ZH77</accession>
<reference evidence="7" key="1">
    <citation type="journal article" date="2020" name="Stud. Mycol.">
        <title>101 Dothideomycetes genomes: a test case for predicting lifestyles and emergence of pathogens.</title>
        <authorList>
            <person name="Haridas S."/>
            <person name="Albert R."/>
            <person name="Binder M."/>
            <person name="Bloem J."/>
            <person name="Labutti K."/>
            <person name="Salamov A."/>
            <person name="Andreopoulos B."/>
            <person name="Baker S."/>
            <person name="Barry K."/>
            <person name="Bills G."/>
            <person name="Bluhm B."/>
            <person name="Cannon C."/>
            <person name="Castanera R."/>
            <person name="Culley D."/>
            <person name="Daum C."/>
            <person name="Ezra D."/>
            <person name="Gonzalez J."/>
            <person name="Henrissat B."/>
            <person name="Kuo A."/>
            <person name="Liang C."/>
            <person name="Lipzen A."/>
            <person name="Lutzoni F."/>
            <person name="Magnuson J."/>
            <person name="Mondo S."/>
            <person name="Nolan M."/>
            <person name="Ohm R."/>
            <person name="Pangilinan J."/>
            <person name="Park H.-J."/>
            <person name="Ramirez L."/>
            <person name="Alfaro M."/>
            <person name="Sun H."/>
            <person name="Tritt A."/>
            <person name="Yoshinaga Y."/>
            <person name="Zwiers L.-H."/>
            <person name="Turgeon B."/>
            <person name="Goodwin S."/>
            <person name="Spatafora J."/>
            <person name="Crous P."/>
            <person name="Grigoriev I."/>
        </authorList>
    </citation>
    <scope>NUCLEOTIDE SEQUENCE</scope>
    <source>
        <strain evidence="7">CBS 627.86</strain>
    </source>
</reference>
<dbReference type="EMBL" id="ML977316">
    <property type="protein sequence ID" value="KAF2118832.1"/>
    <property type="molecule type" value="Genomic_DNA"/>
</dbReference>
<organism evidence="7 8">
    <name type="scientific">Lophiotrema nucula</name>
    <dbReference type="NCBI Taxonomy" id="690887"/>
    <lineage>
        <taxon>Eukaryota</taxon>
        <taxon>Fungi</taxon>
        <taxon>Dikarya</taxon>
        <taxon>Ascomycota</taxon>
        <taxon>Pezizomycotina</taxon>
        <taxon>Dothideomycetes</taxon>
        <taxon>Pleosporomycetidae</taxon>
        <taxon>Pleosporales</taxon>
        <taxon>Lophiotremataceae</taxon>
        <taxon>Lophiotrema</taxon>
    </lineage>
</organism>
<evidence type="ECO:0000259" key="6">
    <source>
        <dbReference type="Pfam" id="PF02982"/>
    </source>
</evidence>
<evidence type="ECO:0000256" key="3">
    <source>
        <dbReference type="PIRNR" id="PIRNR024851"/>
    </source>
</evidence>
<evidence type="ECO:0000256" key="4">
    <source>
        <dbReference type="PIRSR" id="PIRSR024851-50"/>
    </source>
</evidence>
<dbReference type="PIRSF" id="PIRSF024851">
    <property type="entry name" value="SCD1"/>
    <property type="match status" value="1"/>
</dbReference>
<feature type="active site" evidence="4">
    <location>
        <position position="104"/>
    </location>
</feature>
<comment type="similarity">
    <text evidence="1 3">Belongs to the scytalone dehydratase family.</text>
</comment>
<dbReference type="GO" id="GO:0030411">
    <property type="term" value="F:scytalone dehydratase activity"/>
    <property type="evidence" value="ECO:0007669"/>
    <property type="project" value="InterPro"/>
</dbReference>
<evidence type="ECO:0000256" key="5">
    <source>
        <dbReference type="PIRSR" id="PIRSR024851-51"/>
    </source>
</evidence>
<evidence type="ECO:0000313" key="7">
    <source>
        <dbReference type="EMBL" id="KAF2118832.1"/>
    </source>
</evidence>
<dbReference type="InterPro" id="IPR004235">
    <property type="entry name" value="Scytalone_dehydratase"/>
</dbReference>
<sequence>MQNQAALEDIAGCQSALFEWTDSYDTKDWTRLKECVAPTLRIDYRAFSDKLWEAMPCDEFITMASHPHFLGNPLLRTQHFVGAGTWQKISDVEIMGTHQLRVAHQKYTDVSLEEVAVKSHAHGVGRIWYKKVNGVWKFAGVRPEIRWTEFASQHEVFGDFGKGGQGEDH</sequence>
<feature type="active site" evidence="4">
    <location>
        <position position="79"/>
    </location>
</feature>
<keyword evidence="2 3" id="KW-0456">Lyase</keyword>
<protein>
    <submittedName>
        <fullName evidence="7">Putative scytalone dehydratase</fullName>
    </submittedName>
</protein>
<dbReference type="SUPFAM" id="SSF54427">
    <property type="entry name" value="NTF2-like"/>
    <property type="match status" value="1"/>
</dbReference>
<keyword evidence="8" id="KW-1185">Reference proteome</keyword>
<feature type="binding site" evidence="5">
    <location>
        <position position="47"/>
    </location>
    <ligand>
        <name>substrate</name>
    </ligand>
</feature>
<dbReference type="InterPro" id="IPR049884">
    <property type="entry name" value="Scytalone_dh"/>
</dbReference>
<evidence type="ECO:0000256" key="1">
    <source>
        <dbReference type="ARBA" id="ARBA00008584"/>
    </source>
</evidence>
<proteinExistence type="inferred from homology"/>
<feature type="binding site" evidence="5">
    <location>
        <position position="44"/>
    </location>
    <ligand>
        <name>substrate</name>
    </ligand>
</feature>
<dbReference type="Gene3D" id="3.10.450.50">
    <property type="match status" value="1"/>
</dbReference>
<gene>
    <name evidence="7" type="ORF">BDV96DRAFT_568518</name>
</gene>